<name>A0A6F8YC49_9ACTN</name>
<dbReference type="EMBL" id="AP022871">
    <property type="protein sequence ID" value="BCB83531.1"/>
    <property type="molecule type" value="Genomic_DNA"/>
</dbReference>
<dbReference type="Proteomes" id="UP000503011">
    <property type="component" value="Chromosome"/>
</dbReference>
<keyword evidence="1" id="KW-1133">Transmembrane helix</keyword>
<keyword evidence="3" id="KW-1185">Reference proteome</keyword>
<feature type="transmembrane region" description="Helical" evidence="1">
    <location>
        <begin position="21"/>
        <end position="40"/>
    </location>
</feature>
<reference evidence="2 3" key="1">
    <citation type="submission" date="2020-03" db="EMBL/GenBank/DDBJ databases">
        <title>Whole genome shotgun sequence of Phytohabitans suffuscus NBRC 105367.</title>
        <authorList>
            <person name="Komaki H."/>
            <person name="Tamura T."/>
        </authorList>
    </citation>
    <scope>NUCLEOTIDE SEQUENCE [LARGE SCALE GENOMIC DNA]</scope>
    <source>
        <strain evidence="2 3">NBRC 105367</strain>
    </source>
</reference>
<sequence length="42" mass="4408">MTTESIATTEQAQAPVEAGRGLLLTMLLMVLLGVAGMYLVTL</sequence>
<proteinExistence type="predicted"/>
<organism evidence="2 3">
    <name type="scientific">Phytohabitans suffuscus</name>
    <dbReference type="NCBI Taxonomy" id="624315"/>
    <lineage>
        <taxon>Bacteria</taxon>
        <taxon>Bacillati</taxon>
        <taxon>Actinomycetota</taxon>
        <taxon>Actinomycetes</taxon>
        <taxon>Micromonosporales</taxon>
        <taxon>Micromonosporaceae</taxon>
    </lineage>
</organism>
<reference evidence="2 3" key="2">
    <citation type="submission" date="2020-03" db="EMBL/GenBank/DDBJ databases">
        <authorList>
            <person name="Ichikawa N."/>
            <person name="Kimura A."/>
            <person name="Kitahashi Y."/>
            <person name="Uohara A."/>
        </authorList>
    </citation>
    <scope>NUCLEOTIDE SEQUENCE [LARGE SCALE GENOMIC DNA]</scope>
    <source>
        <strain evidence="2 3">NBRC 105367</strain>
    </source>
</reference>
<protein>
    <submittedName>
        <fullName evidence="2">Uncharacterized protein</fullName>
    </submittedName>
</protein>
<accession>A0A6F8YC49</accession>
<dbReference type="AlphaFoldDB" id="A0A6F8YC49"/>
<evidence type="ECO:0000313" key="2">
    <source>
        <dbReference type="EMBL" id="BCB83531.1"/>
    </source>
</evidence>
<evidence type="ECO:0000256" key="1">
    <source>
        <dbReference type="SAM" id="Phobius"/>
    </source>
</evidence>
<keyword evidence="1" id="KW-0472">Membrane</keyword>
<dbReference type="RefSeq" id="WP_269476256.1">
    <property type="nucleotide sequence ID" value="NZ_AP022871.1"/>
</dbReference>
<keyword evidence="1" id="KW-0812">Transmembrane</keyword>
<gene>
    <name evidence="2" type="ORF">Psuf_008440</name>
</gene>
<evidence type="ECO:0000313" key="3">
    <source>
        <dbReference type="Proteomes" id="UP000503011"/>
    </source>
</evidence>
<dbReference type="KEGG" id="psuu:Psuf_008440"/>